<evidence type="ECO:0000259" key="9">
    <source>
        <dbReference type="Pfam" id="PF00482"/>
    </source>
</evidence>
<dbReference type="PANTHER" id="PTHR30012:SF7">
    <property type="entry name" value="PROTEIN TRANSPORT PROTEIN HOFC HOMOLOG"/>
    <property type="match status" value="1"/>
</dbReference>
<name>F3FP53_PSESX</name>
<dbReference type="GO" id="GO:0015628">
    <property type="term" value="P:protein secretion by the type II secretion system"/>
    <property type="evidence" value="ECO:0007669"/>
    <property type="project" value="TreeGrafter"/>
</dbReference>
<dbReference type="EMBL" id="AEAH01001116">
    <property type="protein sequence ID" value="EGH31995.1"/>
    <property type="molecule type" value="Genomic_DNA"/>
</dbReference>
<keyword evidence="7 8" id="KW-0472">Membrane</keyword>
<feature type="transmembrane region" description="Helical" evidence="8">
    <location>
        <begin position="166"/>
        <end position="189"/>
    </location>
</feature>
<keyword evidence="4" id="KW-0997">Cell inner membrane</keyword>
<accession>F3FP53</accession>
<dbReference type="InterPro" id="IPR042094">
    <property type="entry name" value="T2SS_GspF_sf"/>
</dbReference>
<evidence type="ECO:0000256" key="4">
    <source>
        <dbReference type="ARBA" id="ARBA00022519"/>
    </source>
</evidence>
<keyword evidence="5 8" id="KW-0812">Transmembrane</keyword>
<keyword evidence="3" id="KW-1003">Cell membrane</keyword>
<dbReference type="InterPro" id="IPR003004">
    <property type="entry name" value="GspF/PilC"/>
</dbReference>
<evidence type="ECO:0000256" key="2">
    <source>
        <dbReference type="ARBA" id="ARBA00005745"/>
    </source>
</evidence>
<dbReference type="PANTHER" id="PTHR30012">
    <property type="entry name" value="GENERAL SECRETION PATHWAY PROTEIN"/>
    <property type="match status" value="1"/>
</dbReference>
<dbReference type="Gene3D" id="1.20.81.30">
    <property type="entry name" value="Type II secretion system (T2SS), domain F"/>
    <property type="match status" value="1"/>
</dbReference>
<feature type="non-terminal residue" evidence="10">
    <location>
        <position position="231"/>
    </location>
</feature>
<evidence type="ECO:0000256" key="1">
    <source>
        <dbReference type="ARBA" id="ARBA00004429"/>
    </source>
</evidence>
<proteinExistence type="inferred from homology"/>
<dbReference type="InterPro" id="IPR018076">
    <property type="entry name" value="T2SS_GspF_dom"/>
</dbReference>
<sequence>MSLFKYRALDAQGAPQNGTLEARDQDAAIAALQKRGLMVLQVDAAGLGGLRRALGSGLLNGAALVSFTQQLATLLGAGQPLERSLGILLKQPGQPQTKALIERIREQVKAGKPLSVALEEEGSQFSPLYISMVRAGEAGGALESTLRQLSDYLERSQLLRGEVINALIYPAFLVVGVLGSLALLLAYVVPQFVPIFKDLGVPIPLITEVILNLGEFLSDYGLAVLAGLIAL</sequence>
<organism evidence="10 11">
    <name type="scientific">Pseudomonas syringae pv. japonica str. M301072</name>
    <dbReference type="NCBI Taxonomy" id="629262"/>
    <lineage>
        <taxon>Bacteria</taxon>
        <taxon>Pseudomonadati</taxon>
        <taxon>Pseudomonadota</taxon>
        <taxon>Gammaproteobacteria</taxon>
        <taxon>Pseudomonadales</taxon>
        <taxon>Pseudomonadaceae</taxon>
        <taxon>Pseudomonas</taxon>
        <taxon>Pseudomonas syringae</taxon>
    </lineage>
</organism>
<protein>
    <submittedName>
        <fullName evidence="10">Type II secretion system protein</fullName>
    </submittedName>
</protein>
<dbReference type="Proteomes" id="UP000004471">
    <property type="component" value="Unassembled WGS sequence"/>
</dbReference>
<dbReference type="GO" id="GO:0005886">
    <property type="term" value="C:plasma membrane"/>
    <property type="evidence" value="ECO:0007669"/>
    <property type="project" value="UniProtKB-SubCell"/>
</dbReference>
<comment type="subcellular location">
    <subcellularLocation>
        <location evidence="1">Cell inner membrane</location>
        <topology evidence="1">Multi-pass membrane protein</topology>
    </subcellularLocation>
</comment>
<feature type="domain" description="Type II secretion system protein GspF" evidence="9">
    <location>
        <begin position="67"/>
        <end position="190"/>
    </location>
</feature>
<evidence type="ECO:0000313" key="10">
    <source>
        <dbReference type="EMBL" id="EGH31995.1"/>
    </source>
</evidence>
<evidence type="ECO:0000256" key="3">
    <source>
        <dbReference type="ARBA" id="ARBA00022475"/>
    </source>
</evidence>
<dbReference type="PRINTS" id="PR00812">
    <property type="entry name" value="BCTERIALGSPF"/>
</dbReference>
<comment type="caution">
    <text evidence="10">The sequence shown here is derived from an EMBL/GenBank/DDBJ whole genome shotgun (WGS) entry which is preliminary data.</text>
</comment>
<evidence type="ECO:0000256" key="5">
    <source>
        <dbReference type="ARBA" id="ARBA00022692"/>
    </source>
</evidence>
<evidence type="ECO:0000256" key="8">
    <source>
        <dbReference type="SAM" id="Phobius"/>
    </source>
</evidence>
<evidence type="ECO:0000256" key="7">
    <source>
        <dbReference type="ARBA" id="ARBA00023136"/>
    </source>
</evidence>
<comment type="similarity">
    <text evidence="2">Belongs to the GSP F family.</text>
</comment>
<dbReference type="FunFam" id="1.20.81.30:FF:000001">
    <property type="entry name" value="Type II secretion system protein F"/>
    <property type="match status" value="1"/>
</dbReference>
<dbReference type="HOGENOM" id="CLU_035032_3_1_6"/>
<gene>
    <name evidence="10" type="ORF">PSYJA_24733</name>
</gene>
<dbReference type="AlphaFoldDB" id="F3FP53"/>
<keyword evidence="6 8" id="KW-1133">Transmembrane helix</keyword>
<reference evidence="10 11" key="1">
    <citation type="journal article" date="2011" name="PLoS Pathog.">
        <title>Dynamic evolution of pathogenicity revealed by sequencing and comparative genomics of 19 Pseudomonas syringae isolates.</title>
        <authorList>
            <person name="Baltrus D.A."/>
            <person name="Nishimura M.T."/>
            <person name="Romanchuk A."/>
            <person name="Chang J.H."/>
            <person name="Mukhtar M.S."/>
            <person name="Cherkis K."/>
            <person name="Roach J."/>
            <person name="Grant S.R."/>
            <person name="Jones C.D."/>
            <person name="Dangl J.L."/>
        </authorList>
    </citation>
    <scope>NUCLEOTIDE SEQUENCE [LARGE SCALE GENOMIC DNA]</scope>
    <source>
        <strain evidence="11">M301072PT</strain>
    </source>
</reference>
<evidence type="ECO:0000313" key="11">
    <source>
        <dbReference type="Proteomes" id="UP000004471"/>
    </source>
</evidence>
<dbReference type="Pfam" id="PF00482">
    <property type="entry name" value="T2SSF"/>
    <property type="match status" value="1"/>
</dbReference>
<evidence type="ECO:0000256" key="6">
    <source>
        <dbReference type="ARBA" id="ARBA00022989"/>
    </source>
</evidence>